<dbReference type="Proteomes" id="UP000054270">
    <property type="component" value="Unassembled WGS sequence"/>
</dbReference>
<accession>A0A0D2KYB1</accession>
<keyword evidence="2" id="KW-1185">Reference proteome</keyword>
<evidence type="ECO:0000313" key="2">
    <source>
        <dbReference type="Proteomes" id="UP000054270"/>
    </source>
</evidence>
<gene>
    <name evidence="1" type="ORF">HYPSUDRAFT_44290</name>
</gene>
<dbReference type="AlphaFoldDB" id="A0A0D2KYB1"/>
<reference evidence="2" key="1">
    <citation type="submission" date="2014-04" db="EMBL/GenBank/DDBJ databases">
        <title>Evolutionary Origins and Diversification of the Mycorrhizal Mutualists.</title>
        <authorList>
            <consortium name="DOE Joint Genome Institute"/>
            <consortium name="Mycorrhizal Genomics Consortium"/>
            <person name="Kohler A."/>
            <person name="Kuo A."/>
            <person name="Nagy L.G."/>
            <person name="Floudas D."/>
            <person name="Copeland A."/>
            <person name="Barry K.W."/>
            <person name="Cichocki N."/>
            <person name="Veneault-Fourrey C."/>
            <person name="LaButti K."/>
            <person name="Lindquist E.A."/>
            <person name="Lipzen A."/>
            <person name="Lundell T."/>
            <person name="Morin E."/>
            <person name="Murat C."/>
            <person name="Riley R."/>
            <person name="Ohm R."/>
            <person name="Sun H."/>
            <person name="Tunlid A."/>
            <person name="Henrissat B."/>
            <person name="Grigoriev I.V."/>
            <person name="Hibbett D.S."/>
            <person name="Martin F."/>
        </authorList>
    </citation>
    <scope>NUCLEOTIDE SEQUENCE [LARGE SCALE GENOMIC DNA]</scope>
    <source>
        <strain evidence="2">FD-334 SS-4</strain>
    </source>
</reference>
<protein>
    <submittedName>
        <fullName evidence="1">Uncharacterized protein</fullName>
    </submittedName>
</protein>
<sequence length="56" mass="6418">MGAQLALHVFAVRDWLLSRGLNIVCRGRGGHYWMLIASLEWHSKPCRLSQPERSVD</sequence>
<evidence type="ECO:0000313" key="1">
    <source>
        <dbReference type="EMBL" id="KJA19517.1"/>
    </source>
</evidence>
<proteinExistence type="predicted"/>
<organism evidence="1 2">
    <name type="scientific">Hypholoma sublateritium (strain FD-334 SS-4)</name>
    <dbReference type="NCBI Taxonomy" id="945553"/>
    <lineage>
        <taxon>Eukaryota</taxon>
        <taxon>Fungi</taxon>
        <taxon>Dikarya</taxon>
        <taxon>Basidiomycota</taxon>
        <taxon>Agaricomycotina</taxon>
        <taxon>Agaricomycetes</taxon>
        <taxon>Agaricomycetidae</taxon>
        <taxon>Agaricales</taxon>
        <taxon>Agaricineae</taxon>
        <taxon>Strophariaceae</taxon>
        <taxon>Hypholoma</taxon>
    </lineage>
</organism>
<dbReference type="EMBL" id="KN817577">
    <property type="protein sequence ID" value="KJA19517.1"/>
    <property type="molecule type" value="Genomic_DNA"/>
</dbReference>
<name>A0A0D2KYB1_HYPSF</name>